<keyword evidence="7 10" id="KW-0862">Zinc</keyword>
<dbReference type="Pfam" id="PF00194">
    <property type="entry name" value="Carb_anhydrase"/>
    <property type="match status" value="1"/>
</dbReference>
<evidence type="ECO:0000256" key="7">
    <source>
        <dbReference type="ARBA" id="ARBA00022833"/>
    </source>
</evidence>
<keyword evidence="6 10" id="KW-0479">Metal-binding</keyword>
<evidence type="ECO:0000256" key="10">
    <source>
        <dbReference type="RuleBase" id="RU367011"/>
    </source>
</evidence>
<dbReference type="InterPro" id="IPR001148">
    <property type="entry name" value="CA_dom"/>
</dbReference>
<dbReference type="Gene3D" id="3.10.200.10">
    <property type="entry name" value="Alpha carbonic anhydrase"/>
    <property type="match status" value="1"/>
</dbReference>
<dbReference type="AlphaFoldDB" id="A0A1A8T5K2"/>
<dbReference type="PANTHER" id="PTHR18952:SF265">
    <property type="entry name" value="CARBONIC ANHYDRASE"/>
    <property type="match status" value="1"/>
</dbReference>
<dbReference type="EMBL" id="FLOB01000002">
    <property type="protein sequence ID" value="SBS27642.1"/>
    <property type="molecule type" value="Genomic_DNA"/>
</dbReference>
<dbReference type="STRING" id="1792290.MSP8886_00908"/>
<dbReference type="Proteomes" id="UP000092544">
    <property type="component" value="Unassembled WGS sequence"/>
</dbReference>
<dbReference type="RefSeq" id="WP_067013198.1">
    <property type="nucleotide sequence ID" value="NZ_FLOB01000002.1"/>
</dbReference>
<feature type="signal peptide" evidence="10">
    <location>
        <begin position="1"/>
        <end position="21"/>
    </location>
</feature>
<reference evidence="12 13" key="1">
    <citation type="submission" date="2016-06" db="EMBL/GenBank/DDBJ databases">
        <authorList>
            <person name="Kjaerup R.B."/>
            <person name="Dalgaard T.S."/>
            <person name="Juul-Madsen H.R."/>
        </authorList>
    </citation>
    <scope>NUCLEOTIDE SEQUENCE [LARGE SCALE GENOMIC DNA]</scope>
    <source>
        <strain evidence="12 13">CECT 8886</strain>
    </source>
</reference>
<gene>
    <name evidence="12" type="primary">cah</name>
    <name evidence="12" type="ORF">MSP8886_00908</name>
</gene>
<evidence type="ECO:0000256" key="9">
    <source>
        <dbReference type="ARBA" id="ARBA00048348"/>
    </source>
</evidence>
<evidence type="ECO:0000256" key="4">
    <source>
        <dbReference type="ARBA" id="ARBA00012925"/>
    </source>
</evidence>
<evidence type="ECO:0000313" key="13">
    <source>
        <dbReference type="Proteomes" id="UP000092544"/>
    </source>
</evidence>
<dbReference type="SUPFAM" id="SSF51069">
    <property type="entry name" value="Carbonic anhydrase"/>
    <property type="match status" value="1"/>
</dbReference>
<feature type="domain" description="Alpha-carbonic anhydrase" evidence="11">
    <location>
        <begin position="25"/>
        <end position="246"/>
    </location>
</feature>
<evidence type="ECO:0000256" key="5">
    <source>
        <dbReference type="ARBA" id="ARBA00014628"/>
    </source>
</evidence>
<proteinExistence type="inferred from homology"/>
<comment type="cofactor">
    <cofactor evidence="1 10">
        <name>Zn(2+)</name>
        <dbReference type="ChEBI" id="CHEBI:29105"/>
    </cofactor>
</comment>
<organism evidence="12 13">
    <name type="scientific">Marinomonas spartinae</name>
    <dbReference type="NCBI Taxonomy" id="1792290"/>
    <lineage>
        <taxon>Bacteria</taxon>
        <taxon>Pseudomonadati</taxon>
        <taxon>Pseudomonadota</taxon>
        <taxon>Gammaproteobacteria</taxon>
        <taxon>Oceanospirillales</taxon>
        <taxon>Oceanospirillaceae</taxon>
        <taxon>Marinomonas</taxon>
    </lineage>
</organism>
<sequence length="246" mass="27499">MFKKGLFLVLLSGITSPALLASEQAHWSYEGQQGPDHWSALSGDFSICSQGKNQSPINLTKMIEAKLSPLSFSYRYGGKDVINNGHTIQVTYQKGSVLKLEGHHYELRQFHFHAPSENTIEGNSYPMEAHLVHADKEGNLAVVAVMFKQGTANSTLEKIWREMPKKMLQEKHLSQSVNAMGLLPKDKTYYRFNGSLTTPPCSEGVAWLVMKHYITASKAQLETFERTVGAPNNRPVQPINARVILK</sequence>
<accession>A0A1A8T5K2</accession>
<comment type="similarity">
    <text evidence="3 10">Belongs to the alpha-carbonic anhydrase family.</text>
</comment>
<keyword evidence="13" id="KW-1185">Reference proteome</keyword>
<evidence type="ECO:0000313" key="12">
    <source>
        <dbReference type="EMBL" id="SBS27642.1"/>
    </source>
</evidence>
<comment type="function">
    <text evidence="2 10">Reversible hydration of carbon dioxide.</text>
</comment>
<evidence type="ECO:0000256" key="6">
    <source>
        <dbReference type="ARBA" id="ARBA00022723"/>
    </source>
</evidence>
<dbReference type="InterPro" id="IPR041891">
    <property type="entry name" value="Alpha_CA_prokaryot-like"/>
</dbReference>
<dbReference type="PANTHER" id="PTHR18952">
    <property type="entry name" value="CARBONIC ANHYDRASE"/>
    <property type="match status" value="1"/>
</dbReference>
<dbReference type="InterPro" id="IPR023561">
    <property type="entry name" value="Carbonic_anhydrase_a-class"/>
</dbReference>
<name>A0A1A8T5K2_9GAMM</name>
<dbReference type="EC" id="4.2.1.1" evidence="4 10"/>
<evidence type="ECO:0000256" key="1">
    <source>
        <dbReference type="ARBA" id="ARBA00001947"/>
    </source>
</evidence>
<evidence type="ECO:0000256" key="8">
    <source>
        <dbReference type="ARBA" id="ARBA00023239"/>
    </source>
</evidence>
<dbReference type="OrthoDB" id="5327615at2"/>
<feature type="chain" id="PRO_5025079652" description="Carbonic anhydrase" evidence="10">
    <location>
        <begin position="22"/>
        <end position="246"/>
    </location>
</feature>
<dbReference type="CDD" id="cd03124">
    <property type="entry name" value="alpha_CA_prokaryotic_like"/>
    <property type="match status" value="1"/>
</dbReference>
<dbReference type="InterPro" id="IPR036398">
    <property type="entry name" value="CA_dom_sf"/>
</dbReference>
<dbReference type="GO" id="GO:0004089">
    <property type="term" value="F:carbonate dehydratase activity"/>
    <property type="evidence" value="ECO:0007669"/>
    <property type="project" value="UniProtKB-UniRule"/>
</dbReference>
<dbReference type="GO" id="GO:0008270">
    <property type="term" value="F:zinc ion binding"/>
    <property type="evidence" value="ECO:0007669"/>
    <property type="project" value="UniProtKB-UniRule"/>
</dbReference>
<dbReference type="PROSITE" id="PS51144">
    <property type="entry name" value="ALPHA_CA_2"/>
    <property type="match status" value="1"/>
</dbReference>
<dbReference type="SMART" id="SM01057">
    <property type="entry name" value="Carb_anhydrase"/>
    <property type="match status" value="1"/>
</dbReference>
<dbReference type="PROSITE" id="PS00162">
    <property type="entry name" value="ALPHA_CA_1"/>
    <property type="match status" value="1"/>
</dbReference>
<evidence type="ECO:0000259" key="11">
    <source>
        <dbReference type="PROSITE" id="PS51144"/>
    </source>
</evidence>
<dbReference type="InterPro" id="IPR018338">
    <property type="entry name" value="Carbonic_anhydrase_a-class_CS"/>
</dbReference>
<protein>
    <recommendedName>
        <fullName evidence="5 10">Carbonic anhydrase</fullName>
        <ecNumber evidence="4 10">4.2.1.1</ecNumber>
    </recommendedName>
</protein>
<comment type="catalytic activity">
    <reaction evidence="9 10">
        <text>hydrogencarbonate + H(+) = CO2 + H2O</text>
        <dbReference type="Rhea" id="RHEA:10748"/>
        <dbReference type="ChEBI" id="CHEBI:15377"/>
        <dbReference type="ChEBI" id="CHEBI:15378"/>
        <dbReference type="ChEBI" id="CHEBI:16526"/>
        <dbReference type="ChEBI" id="CHEBI:17544"/>
        <dbReference type="EC" id="4.2.1.1"/>
    </reaction>
</comment>
<keyword evidence="10" id="KW-0732">Signal</keyword>
<evidence type="ECO:0000256" key="3">
    <source>
        <dbReference type="ARBA" id="ARBA00010718"/>
    </source>
</evidence>
<keyword evidence="8 10" id="KW-0456">Lyase</keyword>
<evidence type="ECO:0000256" key="2">
    <source>
        <dbReference type="ARBA" id="ARBA00002904"/>
    </source>
</evidence>